<evidence type="ECO:0000256" key="2">
    <source>
        <dbReference type="ARBA" id="ARBA00010617"/>
    </source>
</evidence>
<dbReference type="GO" id="GO:0004497">
    <property type="term" value="F:monooxygenase activity"/>
    <property type="evidence" value="ECO:0007669"/>
    <property type="project" value="UniProtKB-KW"/>
</dbReference>
<dbReference type="Pfam" id="PF00067">
    <property type="entry name" value="p450"/>
    <property type="match status" value="1"/>
</dbReference>
<dbReference type="EMBL" id="JXNT01000010">
    <property type="protein sequence ID" value="ODM16706.1"/>
    <property type="molecule type" value="Genomic_DNA"/>
</dbReference>
<dbReference type="STRING" id="573508.A0A1E3B8G3"/>
<comment type="caution">
    <text evidence="11">The sequence shown here is derived from an EMBL/GenBank/DDBJ whole genome shotgun (WGS) entry which is preliminary data.</text>
</comment>
<dbReference type="PANTHER" id="PTHR46300">
    <property type="entry name" value="P450, PUTATIVE (EUROFUNG)-RELATED-RELATED"/>
    <property type="match status" value="1"/>
</dbReference>
<organism evidence="11 12">
    <name type="scientific">Aspergillus cristatus</name>
    <name type="common">Chinese Fuzhuan brick tea-fermentation fungus</name>
    <name type="synonym">Eurotium cristatum</name>
    <dbReference type="NCBI Taxonomy" id="573508"/>
    <lineage>
        <taxon>Eukaryota</taxon>
        <taxon>Fungi</taxon>
        <taxon>Dikarya</taxon>
        <taxon>Ascomycota</taxon>
        <taxon>Pezizomycotina</taxon>
        <taxon>Eurotiomycetes</taxon>
        <taxon>Eurotiomycetidae</taxon>
        <taxon>Eurotiales</taxon>
        <taxon>Aspergillaceae</taxon>
        <taxon>Aspergillus</taxon>
        <taxon>Aspergillus subgen. Aspergillus</taxon>
    </lineage>
</organism>
<dbReference type="CDD" id="cd11065">
    <property type="entry name" value="CYP64-like"/>
    <property type="match status" value="1"/>
</dbReference>
<accession>A0A1E3B8G3</accession>
<proteinExistence type="inferred from homology"/>
<protein>
    <recommendedName>
        <fullName evidence="13">Cytochrome P450</fullName>
    </recommendedName>
</protein>
<dbReference type="InterPro" id="IPR017972">
    <property type="entry name" value="Cyt_P450_CS"/>
</dbReference>
<sequence length="493" mass="56276">MLSILIATLIALCSWYFLSPKRRLPPGPSFISGLIAGNNDFKSFQKWTQQYGPIVSAKIGTRTYIILGTRQAAQDLLEKRGNIYSDRPPSVLLDNYLSKQMGAAFMPYGREWRLNRRLHSSLLSSRAADSYRYLQDIQSRMLLHGFLESNELEKFHQYTSDVMFTLVYGKGQGRNDDDHRRLEHINEMVAFVLQGASLGTALLELFPVLDRLPHIFMKWRKKAEQLHEKTTGVYTECCNTALGVDCWNWCHEAVQKKDVVIELPWEHLCYALGDLYVAGVHTSKMVMEIFVLASILYPDAVKKAHEELDSVIGSERLPAFEDMERLPYVNAFILELLRWKPISPIAVPHAVTRDDEYMGYFIPKGATVVANQYTINMDESVFENPTVFKPERHIGNPDPPISAFGFGRRRCPGERTARSTLFIVISRVLWGYDITCAEGAEQPTEESNAGSVKADFLVRSPEHRRVIEREFESADKDEKRVLGSIRESMRAKI</sequence>
<dbReference type="GO" id="GO:0016705">
    <property type="term" value="F:oxidoreductase activity, acting on paired donors, with incorporation or reduction of molecular oxygen"/>
    <property type="evidence" value="ECO:0007669"/>
    <property type="project" value="InterPro"/>
</dbReference>
<evidence type="ECO:0000256" key="5">
    <source>
        <dbReference type="ARBA" id="ARBA00023002"/>
    </source>
</evidence>
<dbReference type="Proteomes" id="UP000094569">
    <property type="component" value="Unassembled WGS sequence"/>
</dbReference>
<keyword evidence="6 8" id="KW-0408">Iron</keyword>
<evidence type="ECO:0000256" key="6">
    <source>
        <dbReference type="ARBA" id="ARBA00023004"/>
    </source>
</evidence>
<feature type="chain" id="PRO_5013085446" description="Cytochrome P450" evidence="10">
    <location>
        <begin position="16"/>
        <end position="493"/>
    </location>
</feature>
<evidence type="ECO:0000256" key="4">
    <source>
        <dbReference type="ARBA" id="ARBA00022723"/>
    </source>
</evidence>
<evidence type="ECO:0000256" key="7">
    <source>
        <dbReference type="ARBA" id="ARBA00023033"/>
    </source>
</evidence>
<name>A0A1E3B8G3_ASPCR</name>
<keyword evidence="7 9" id="KW-0503">Monooxygenase</keyword>
<evidence type="ECO:0000313" key="11">
    <source>
        <dbReference type="EMBL" id="ODM16706.1"/>
    </source>
</evidence>
<keyword evidence="5 9" id="KW-0560">Oxidoreductase</keyword>
<keyword evidence="4 8" id="KW-0479">Metal-binding</keyword>
<dbReference type="InterPro" id="IPR001128">
    <property type="entry name" value="Cyt_P450"/>
</dbReference>
<dbReference type="PANTHER" id="PTHR46300:SF1">
    <property type="entry name" value="P450, PUTATIVE (EUROFUNG)-RELATED"/>
    <property type="match status" value="1"/>
</dbReference>
<evidence type="ECO:0000256" key="1">
    <source>
        <dbReference type="ARBA" id="ARBA00001971"/>
    </source>
</evidence>
<evidence type="ECO:0000313" key="12">
    <source>
        <dbReference type="Proteomes" id="UP000094569"/>
    </source>
</evidence>
<evidence type="ECO:0000256" key="3">
    <source>
        <dbReference type="ARBA" id="ARBA00022617"/>
    </source>
</evidence>
<dbReference type="InterPro" id="IPR002401">
    <property type="entry name" value="Cyt_P450_E_grp-I"/>
</dbReference>
<dbReference type="OrthoDB" id="1470350at2759"/>
<evidence type="ECO:0000256" key="8">
    <source>
        <dbReference type="PIRSR" id="PIRSR602401-1"/>
    </source>
</evidence>
<dbReference type="InterPro" id="IPR036396">
    <property type="entry name" value="Cyt_P450_sf"/>
</dbReference>
<keyword evidence="10" id="KW-0732">Signal</keyword>
<reference evidence="11 12" key="1">
    <citation type="journal article" date="2016" name="BMC Genomics">
        <title>Comparative genomic and transcriptomic analyses of the Fuzhuan brick tea-fermentation fungus Aspergillus cristatus.</title>
        <authorList>
            <person name="Ge Y."/>
            <person name="Wang Y."/>
            <person name="Liu Y."/>
            <person name="Tan Y."/>
            <person name="Ren X."/>
            <person name="Zhang X."/>
            <person name="Hyde K.D."/>
            <person name="Liu Y."/>
            <person name="Liu Z."/>
        </authorList>
    </citation>
    <scope>NUCLEOTIDE SEQUENCE [LARGE SCALE GENOMIC DNA]</scope>
    <source>
        <strain evidence="11 12">GZAAS20.1005</strain>
    </source>
</reference>
<feature type="binding site" description="axial binding residue" evidence="8">
    <location>
        <position position="411"/>
    </location>
    <ligand>
        <name>heme</name>
        <dbReference type="ChEBI" id="CHEBI:30413"/>
    </ligand>
    <ligandPart>
        <name>Fe</name>
        <dbReference type="ChEBI" id="CHEBI:18248"/>
    </ligandPart>
</feature>
<dbReference type="VEuPathDB" id="FungiDB:SI65_07671"/>
<dbReference type="AlphaFoldDB" id="A0A1E3B8G3"/>
<evidence type="ECO:0000256" key="10">
    <source>
        <dbReference type="SAM" id="SignalP"/>
    </source>
</evidence>
<dbReference type="GO" id="GO:0005506">
    <property type="term" value="F:iron ion binding"/>
    <property type="evidence" value="ECO:0007669"/>
    <property type="project" value="InterPro"/>
</dbReference>
<dbReference type="PRINTS" id="PR00463">
    <property type="entry name" value="EP450I"/>
</dbReference>
<keyword evidence="3 8" id="KW-0349">Heme</keyword>
<dbReference type="InterPro" id="IPR050364">
    <property type="entry name" value="Cytochrome_P450_fung"/>
</dbReference>
<evidence type="ECO:0008006" key="13">
    <source>
        <dbReference type="Google" id="ProtNLM"/>
    </source>
</evidence>
<comment type="similarity">
    <text evidence="2 9">Belongs to the cytochrome P450 family.</text>
</comment>
<gene>
    <name evidence="11" type="ORF">SI65_07671</name>
</gene>
<dbReference type="PROSITE" id="PS00086">
    <property type="entry name" value="CYTOCHROME_P450"/>
    <property type="match status" value="1"/>
</dbReference>
<evidence type="ECO:0000256" key="9">
    <source>
        <dbReference type="RuleBase" id="RU000461"/>
    </source>
</evidence>
<dbReference type="PRINTS" id="PR00385">
    <property type="entry name" value="P450"/>
</dbReference>
<dbReference type="GO" id="GO:0020037">
    <property type="term" value="F:heme binding"/>
    <property type="evidence" value="ECO:0007669"/>
    <property type="project" value="InterPro"/>
</dbReference>
<feature type="signal peptide" evidence="10">
    <location>
        <begin position="1"/>
        <end position="15"/>
    </location>
</feature>
<dbReference type="SUPFAM" id="SSF48264">
    <property type="entry name" value="Cytochrome P450"/>
    <property type="match status" value="1"/>
</dbReference>
<dbReference type="Gene3D" id="1.10.630.10">
    <property type="entry name" value="Cytochrome P450"/>
    <property type="match status" value="1"/>
</dbReference>
<comment type="cofactor">
    <cofactor evidence="1 8">
        <name>heme</name>
        <dbReference type="ChEBI" id="CHEBI:30413"/>
    </cofactor>
</comment>
<keyword evidence="12" id="KW-1185">Reference proteome</keyword>